<feature type="domain" description="Calcineurin-like phosphoesterase" evidence="6">
    <location>
        <begin position="24"/>
        <end position="231"/>
    </location>
</feature>
<keyword evidence="1" id="KW-1003">Cell membrane</keyword>
<dbReference type="eggNOG" id="COG2908">
    <property type="taxonomic scope" value="Bacteria"/>
</dbReference>
<dbReference type="GO" id="GO:0046872">
    <property type="term" value="F:metal ion binding"/>
    <property type="evidence" value="ECO:0007669"/>
    <property type="project" value="UniProtKB-KW"/>
</dbReference>
<evidence type="ECO:0000256" key="3">
    <source>
        <dbReference type="ARBA" id="ARBA00022723"/>
    </source>
</evidence>
<reference evidence="7 8" key="1">
    <citation type="journal article" date="2012" name="J. Bacteriol.">
        <title>Complete genome sequences of Desulfosporosinus orientis DSM765T, Desulfosporosinus youngiae DSM17734T, Desulfosporosinus meridiei DSM13257T, and Desulfosporosinus acidiphilus DSM22704T.</title>
        <authorList>
            <person name="Pester M."/>
            <person name="Brambilla E."/>
            <person name="Alazard D."/>
            <person name="Rattei T."/>
            <person name="Weinmaier T."/>
            <person name="Han J."/>
            <person name="Lucas S."/>
            <person name="Lapidus A."/>
            <person name="Cheng J.F."/>
            <person name="Goodwin L."/>
            <person name="Pitluck S."/>
            <person name="Peters L."/>
            <person name="Ovchinnikova G."/>
            <person name="Teshima H."/>
            <person name="Detter J.C."/>
            <person name="Han C.S."/>
            <person name="Tapia R."/>
            <person name="Land M.L."/>
            <person name="Hauser L."/>
            <person name="Kyrpides N.C."/>
            <person name="Ivanova N.N."/>
            <person name="Pagani I."/>
            <person name="Huntmann M."/>
            <person name="Wei C.L."/>
            <person name="Davenport K.W."/>
            <person name="Daligault H."/>
            <person name="Chain P.S."/>
            <person name="Chen A."/>
            <person name="Mavromatis K."/>
            <person name="Markowitz V."/>
            <person name="Szeto E."/>
            <person name="Mikhailova N."/>
            <person name="Pati A."/>
            <person name="Wagner M."/>
            <person name="Woyke T."/>
            <person name="Ollivier B."/>
            <person name="Klenk H.P."/>
            <person name="Spring S."/>
            <person name="Loy A."/>
        </authorList>
    </citation>
    <scope>NUCLEOTIDE SEQUENCE [LARGE SCALE GENOMIC DNA]</scope>
    <source>
        <strain evidence="8">DSM 22704 / JCM 16185 / SJ4</strain>
    </source>
</reference>
<dbReference type="OrthoDB" id="9773199at2"/>
<dbReference type="Pfam" id="PF00149">
    <property type="entry name" value="Metallophos"/>
    <property type="match status" value="1"/>
</dbReference>
<dbReference type="HOGENOM" id="CLU_065964_0_0_9"/>
<organism evidence="7 8">
    <name type="scientific">Desulfosporosinus acidiphilus (strain DSM 22704 / JCM 16185 / SJ4)</name>
    <dbReference type="NCBI Taxonomy" id="646529"/>
    <lineage>
        <taxon>Bacteria</taxon>
        <taxon>Bacillati</taxon>
        <taxon>Bacillota</taxon>
        <taxon>Clostridia</taxon>
        <taxon>Eubacteriales</taxon>
        <taxon>Desulfitobacteriaceae</taxon>
        <taxon>Desulfosporosinus</taxon>
    </lineage>
</organism>
<dbReference type="InterPro" id="IPR004843">
    <property type="entry name" value="Calcineurin-like_PHP"/>
</dbReference>
<protein>
    <recommendedName>
        <fullName evidence="6">Calcineurin-like phosphoesterase domain-containing protein</fullName>
    </recommendedName>
</protein>
<dbReference type="KEGG" id="dai:Desaci_2890"/>
<evidence type="ECO:0000256" key="4">
    <source>
        <dbReference type="ARBA" id="ARBA00023136"/>
    </source>
</evidence>
<keyword evidence="2" id="KW-0997">Cell inner membrane</keyword>
<proteinExistence type="predicted"/>
<evidence type="ECO:0000256" key="2">
    <source>
        <dbReference type="ARBA" id="ARBA00022519"/>
    </source>
</evidence>
<sequence length="305" mass="36233">MDKLKRISKIFQDAEKIPFDDSSKIILFSDVHRGDGSWADDFLKNQNLYYAALNHYYHENYSYIEIGDGDELWKNNKLSEIIDVHNDTFNLLSRFYNEGRFYMISGNHDIVKQSNQYVTDNLYQYFDERTKKYVPLFEKIKIHEGLILKHRETNQQLFLIHGHQANIMDYELWWFSRFLVRYLWRHLELFGMNDPTSTGRNYEKKEEVDNILIDWVTQNNQILIAGHTHRPMFPEVGTPPYFNDGSCVHPLSITGIEINDGSIALIKWSVKTKDDGTLYIDKDFLEGPRKLSDYQYSANDILRWF</sequence>
<name>I4D7M8_DESAJ</name>
<dbReference type="PANTHER" id="PTHR34990:SF2">
    <property type="entry name" value="BLL8164 PROTEIN"/>
    <property type="match status" value="1"/>
</dbReference>
<dbReference type="EMBL" id="CP003639">
    <property type="protein sequence ID" value="AFM41802.1"/>
    <property type="molecule type" value="Genomic_DNA"/>
</dbReference>
<dbReference type="Gene3D" id="3.60.21.10">
    <property type="match status" value="1"/>
</dbReference>
<keyword evidence="4" id="KW-0472">Membrane</keyword>
<dbReference type="PANTHER" id="PTHR34990">
    <property type="entry name" value="UDP-2,3-DIACYLGLUCOSAMINE HYDROLASE-RELATED"/>
    <property type="match status" value="1"/>
</dbReference>
<evidence type="ECO:0000313" key="7">
    <source>
        <dbReference type="EMBL" id="AFM41802.1"/>
    </source>
</evidence>
<evidence type="ECO:0000313" key="8">
    <source>
        <dbReference type="Proteomes" id="UP000002892"/>
    </source>
</evidence>
<dbReference type="GO" id="GO:0009245">
    <property type="term" value="P:lipid A biosynthetic process"/>
    <property type="evidence" value="ECO:0007669"/>
    <property type="project" value="TreeGrafter"/>
</dbReference>
<dbReference type="AlphaFoldDB" id="I4D7M8"/>
<dbReference type="Proteomes" id="UP000002892">
    <property type="component" value="Chromosome"/>
</dbReference>
<evidence type="ECO:0000256" key="1">
    <source>
        <dbReference type="ARBA" id="ARBA00022475"/>
    </source>
</evidence>
<evidence type="ECO:0000259" key="6">
    <source>
        <dbReference type="Pfam" id="PF00149"/>
    </source>
</evidence>
<dbReference type="SUPFAM" id="SSF56300">
    <property type="entry name" value="Metallo-dependent phosphatases"/>
    <property type="match status" value="1"/>
</dbReference>
<keyword evidence="8" id="KW-1185">Reference proteome</keyword>
<gene>
    <name evidence="7" type="ordered locus">Desaci_2890</name>
</gene>
<accession>I4D7M8</accession>
<dbReference type="STRING" id="646529.Desaci_2890"/>
<keyword evidence="5" id="KW-0464">Manganese</keyword>
<dbReference type="GO" id="GO:0016020">
    <property type="term" value="C:membrane"/>
    <property type="evidence" value="ECO:0007669"/>
    <property type="project" value="GOC"/>
</dbReference>
<evidence type="ECO:0000256" key="5">
    <source>
        <dbReference type="ARBA" id="ARBA00023211"/>
    </source>
</evidence>
<dbReference type="RefSeq" id="WP_014827795.1">
    <property type="nucleotide sequence ID" value="NC_018068.1"/>
</dbReference>
<dbReference type="GO" id="GO:0008758">
    <property type="term" value="F:UDP-2,3-diacylglucosamine hydrolase activity"/>
    <property type="evidence" value="ECO:0007669"/>
    <property type="project" value="TreeGrafter"/>
</dbReference>
<keyword evidence="3" id="KW-0479">Metal-binding</keyword>
<dbReference type="InterPro" id="IPR029052">
    <property type="entry name" value="Metallo-depent_PP-like"/>
</dbReference>
<dbReference type="InterPro" id="IPR043461">
    <property type="entry name" value="LpxH-like"/>
</dbReference>